<reference evidence="2 3" key="1">
    <citation type="submission" date="2023-01" db="EMBL/GenBank/DDBJ databases">
        <title>Analysis of 21 Apiospora genomes using comparative genomics revels a genus with tremendous synthesis potential of carbohydrate active enzymes and secondary metabolites.</title>
        <authorList>
            <person name="Sorensen T."/>
        </authorList>
    </citation>
    <scope>NUCLEOTIDE SEQUENCE [LARGE SCALE GENOMIC DNA]</scope>
    <source>
        <strain evidence="2 3">CBS 33761</strain>
    </source>
</reference>
<name>A0ABR1S3E4_9PEZI</name>
<feature type="signal peptide" evidence="1">
    <location>
        <begin position="1"/>
        <end position="19"/>
    </location>
</feature>
<keyword evidence="1" id="KW-0732">Signal</keyword>
<evidence type="ECO:0000256" key="1">
    <source>
        <dbReference type="SAM" id="SignalP"/>
    </source>
</evidence>
<protein>
    <submittedName>
        <fullName evidence="2">Uncharacterized protein</fullName>
    </submittedName>
</protein>
<organism evidence="2 3">
    <name type="scientific">Apiospora rasikravindrae</name>
    <dbReference type="NCBI Taxonomy" id="990691"/>
    <lineage>
        <taxon>Eukaryota</taxon>
        <taxon>Fungi</taxon>
        <taxon>Dikarya</taxon>
        <taxon>Ascomycota</taxon>
        <taxon>Pezizomycotina</taxon>
        <taxon>Sordariomycetes</taxon>
        <taxon>Xylariomycetidae</taxon>
        <taxon>Amphisphaeriales</taxon>
        <taxon>Apiosporaceae</taxon>
        <taxon>Apiospora</taxon>
    </lineage>
</organism>
<accession>A0ABR1S3E4</accession>
<comment type="caution">
    <text evidence="2">The sequence shown here is derived from an EMBL/GenBank/DDBJ whole genome shotgun (WGS) entry which is preliminary data.</text>
</comment>
<dbReference type="EMBL" id="JAQQWK010000011">
    <property type="protein sequence ID" value="KAK8024640.1"/>
    <property type="molecule type" value="Genomic_DNA"/>
</dbReference>
<evidence type="ECO:0000313" key="3">
    <source>
        <dbReference type="Proteomes" id="UP001444661"/>
    </source>
</evidence>
<gene>
    <name evidence="2" type="ORF">PG993_012706</name>
</gene>
<dbReference type="Proteomes" id="UP001444661">
    <property type="component" value="Unassembled WGS sequence"/>
</dbReference>
<evidence type="ECO:0000313" key="2">
    <source>
        <dbReference type="EMBL" id="KAK8024640.1"/>
    </source>
</evidence>
<sequence length="225" mass="24459">MHFSTVAALLFAAVGTANGFPTNAVDENDGFYIPDGAADGIYSVFVHANGTEEHTRVGDAMEPAAVNAYPHGEAAVAEDPTPVNTLPLAARGDIRKRWDVQCYTDEGPLNATDYHRTAGILDFQCKAAGAVSPKKQLYAISGCAVSYFCNFRHKKKPQVQCTPEQRQETFGIIEHACGALSAGSAGVYRQEMRRRKVRTSFGVENVCSDRGRKFCGKRHKDVVKS</sequence>
<feature type="chain" id="PRO_5045515655" evidence="1">
    <location>
        <begin position="20"/>
        <end position="225"/>
    </location>
</feature>
<proteinExistence type="predicted"/>
<keyword evidence="3" id="KW-1185">Reference proteome</keyword>